<dbReference type="RefSeq" id="XP_064670524.1">
    <property type="nucleotide sequence ID" value="XM_064819179.1"/>
</dbReference>
<feature type="chain" id="PRO_5042913930" evidence="2">
    <location>
        <begin position="18"/>
        <end position="184"/>
    </location>
</feature>
<comment type="caution">
    <text evidence="3">The sequence shown here is derived from an EMBL/GenBank/DDBJ whole genome shotgun (WGS) entry which is preliminary data.</text>
</comment>
<feature type="signal peptide" evidence="2">
    <location>
        <begin position="1"/>
        <end position="17"/>
    </location>
</feature>
<dbReference type="AlphaFoldDB" id="A0AAN6TEI1"/>
<evidence type="ECO:0000313" key="3">
    <source>
        <dbReference type="EMBL" id="KAK4112954.1"/>
    </source>
</evidence>
<protein>
    <submittedName>
        <fullName evidence="3">Uncharacterized protein</fullName>
    </submittedName>
</protein>
<evidence type="ECO:0000256" key="1">
    <source>
        <dbReference type="SAM" id="Phobius"/>
    </source>
</evidence>
<reference evidence="3" key="2">
    <citation type="submission" date="2023-05" db="EMBL/GenBank/DDBJ databases">
        <authorList>
            <consortium name="Lawrence Berkeley National Laboratory"/>
            <person name="Steindorff A."/>
            <person name="Hensen N."/>
            <person name="Bonometti L."/>
            <person name="Westerberg I."/>
            <person name="Brannstrom I.O."/>
            <person name="Guillou S."/>
            <person name="Cros-Aarteil S."/>
            <person name="Calhoun S."/>
            <person name="Haridas S."/>
            <person name="Kuo A."/>
            <person name="Mondo S."/>
            <person name="Pangilinan J."/>
            <person name="Riley R."/>
            <person name="Labutti K."/>
            <person name="Andreopoulos B."/>
            <person name="Lipzen A."/>
            <person name="Chen C."/>
            <person name="Yanf M."/>
            <person name="Daum C."/>
            <person name="Ng V."/>
            <person name="Clum A."/>
            <person name="Ohm R."/>
            <person name="Martin F."/>
            <person name="Silar P."/>
            <person name="Natvig D."/>
            <person name="Lalanne C."/>
            <person name="Gautier V."/>
            <person name="Ament-Velasquez S.L."/>
            <person name="Kruys A."/>
            <person name="Hutchinson M.I."/>
            <person name="Powell A.J."/>
            <person name="Barry K."/>
            <person name="Miller A.N."/>
            <person name="Grigoriev I.V."/>
            <person name="Debuchy R."/>
            <person name="Gladieux P."/>
            <person name="Thoren M.H."/>
            <person name="Johannesson H."/>
        </authorList>
    </citation>
    <scope>NUCLEOTIDE SEQUENCE</scope>
    <source>
        <strain evidence="3">CBS 508.74</strain>
    </source>
</reference>
<evidence type="ECO:0000313" key="4">
    <source>
        <dbReference type="Proteomes" id="UP001302812"/>
    </source>
</evidence>
<feature type="transmembrane region" description="Helical" evidence="1">
    <location>
        <begin position="130"/>
        <end position="150"/>
    </location>
</feature>
<keyword evidence="1" id="KW-1133">Transmembrane helix</keyword>
<organism evidence="3 4">
    <name type="scientific">Canariomyces notabilis</name>
    <dbReference type="NCBI Taxonomy" id="2074819"/>
    <lineage>
        <taxon>Eukaryota</taxon>
        <taxon>Fungi</taxon>
        <taxon>Dikarya</taxon>
        <taxon>Ascomycota</taxon>
        <taxon>Pezizomycotina</taxon>
        <taxon>Sordariomycetes</taxon>
        <taxon>Sordariomycetidae</taxon>
        <taxon>Sordariales</taxon>
        <taxon>Chaetomiaceae</taxon>
        <taxon>Canariomyces</taxon>
    </lineage>
</organism>
<keyword evidence="1" id="KW-0472">Membrane</keyword>
<evidence type="ECO:0000256" key="2">
    <source>
        <dbReference type="SAM" id="SignalP"/>
    </source>
</evidence>
<sequence>MKAAFFALFTLAASALASPLLADKRQLETQADEIDKLTELVKVHTANINKTTAAVQDNPSVAQQNEAAAALAPDLQAITNALTSATTSLLTKRAVVVARGGGCDKDCLTVKVQLLVWEIACTLKFIIVKLGLDCVLVYLLPLLLSLVGLVKALEVVVVGLLIVVKGLLTTVLGAVAGALLALIF</sequence>
<dbReference type="EMBL" id="MU853341">
    <property type="protein sequence ID" value="KAK4112954.1"/>
    <property type="molecule type" value="Genomic_DNA"/>
</dbReference>
<keyword evidence="4" id="KW-1185">Reference proteome</keyword>
<gene>
    <name evidence="3" type="ORF">N656DRAFT_845119</name>
</gene>
<dbReference type="Proteomes" id="UP001302812">
    <property type="component" value="Unassembled WGS sequence"/>
</dbReference>
<feature type="transmembrane region" description="Helical" evidence="1">
    <location>
        <begin position="157"/>
        <end position="183"/>
    </location>
</feature>
<dbReference type="GeneID" id="89943305"/>
<keyword evidence="1" id="KW-0812">Transmembrane</keyword>
<reference evidence="3" key="1">
    <citation type="journal article" date="2023" name="Mol. Phylogenet. Evol.">
        <title>Genome-scale phylogeny and comparative genomics of the fungal order Sordariales.</title>
        <authorList>
            <person name="Hensen N."/>
            <person name="Bonometti L."/>
            <person name="Westerberg I."/>
            <person name="Brannstrom I.O."/>
            <person name="Guillou S."/>
            <person name="Cros-Aarteil S."/>
            <person name="Calhoun S."/>
            <person name="Haridas S."/>
            <person name="Kuo A."/>
            <person name="Mondo S."/>
            <person name="Pangilinan J."/>
            <person name="Riley R."/>
            <person name="LaButti K."/>
            <person name="Andreopoulos B."/>
            <person name="Lipzen A."/>
            <person name="Chen C."/>
            <person name="Yan M."/>
            <person name="Daum C."/>
            <person name="Ng V."/>
            <person name="Clum A."/>
            <person name="Steindorff A."/>
            <person name="Ohm R.A."/>
            <person name="Martin F."/>
            <person name="Silar P."/>
            <person name="Natvig D.O."/>
            <person name="Lalanne C."/>
            <person name="Gautier V."/>
            <person name="Ament-Velasquez S.L."/>
            <person name="Kruys A."/>
            <person name="Hutchinson M.I."/>
            <person name="Powell A.J."/>
            <person name="Barry K."/>
            <person name="Miller A.N."/>
            <person name="Grigoriev I.V."/>
            <person name="Debuchy R."/>
            <person name="Gladieux P."/>
            <person name="Hiltunen Thoren M."/>
            <person name="Johannesson H."/>
        </authorList>
    </citation>
    <scope>NUCLEOTIDE SEQUENCE</scope>
    <source>
        <strain evidence="3">CBS 508.74</strain>
    </source>
</reference>
<proteinExistence type="predicted"/>
<name>A0AAN6TEI1_9PEZI</name>
<accession>A0AAN6TEI1</accession>
<keyword evidence="2" id="KW-0732">Signal</keyword>